<keyword evidence="2" id="KW-1185">Reference proteome</keyword>
<reference evidence="1" key="1">
    <citation type="submission" date="2018-11" db="EMBL/GenBank/DDBJ databases">
        <authorList>
            <person name="Alioto T."/>
            <person name="Alioto T."/>
        </authorList>
    </citation>
    <scope>NUCLEOTIDE SEQUENCE</scope>
</reference>
<evidence type="ECO:0000313" key="1">
    <source>
        <dbReference type="EMBL" id="VDI78636.1"/>
    </source>
</evidence>
<organism evidence="1 2">
    <name type="scientific">Mytilus galloprovincialis</name>
    <name type="common">Mediterranean mussel</name>
    <dbReference type="NCBI Taxonomy" id="29158"/>
    <lineage>
        <taxon>Eukaryota</taxon>
        <taxon>Metazoa</taxon>
        <taxon>Spiralia</taxon>
        <taxon>Lophotrochozoa</taxon>
        <taxon>Mollusca</taxon>
        <taxon>Bivalvia</taxon>
        <taxon>Autobranchia</taxon>
        <taxon>Pteriomorphia</taxon>
        <taxon>Mytilida</taxon>
        <taxon>Mytiloidea</taxon>
        <taxon>Mytilidae</taxon>
        <taxon>Mytilinae</taxon>
        <taxon>Mytilus</taxon>
    </lineage>
</organism>
<comment type="caution">
    <text evidence="1">The sequence shown here is derived from an EMBL/GenBank/DDBJ whole genome shotgun (WGS) entry which is preliminary data.</text>
</comment>
<accession>A0A8B6HFG4</accession>
<gene>
    <name evidence="1" type="ORF">MGAL_10B040535</name>
</gene>
<proteinExistence type="predicted"/>
<sequence length="124" mass="14031">MIRTVDTDVVVIAVSAVHKLNITSLWMAFAVGINFRYIPVHEIAIFMGPYKSNATLFFHAFSGCDQVSSFSNHGNKPAWDTWLSFDAVTKDFKLLSDKPNDDSVNEAALNIERFVVLIYDRTRE</sequence>
<protein>
    <submittedName>
        <fullName evidence="1">Uncharacterized protein</fullName>
    </submittedName>
</protein>
<dbReference type="OrthoDB" id="6156133at2759"/>
<dbReference type="EMBL" id="UYJE01009992">
    <property type="protein sequence ID" value="VDI78636.1"/>
    <property type="molecule type" value="Genomic_DNA"/>
</dbReference>
<dbReference type="Proteomes" id="UP000596742">
    <property type="component" value="Unassembled WGS sequence"/>
</dbReference>
<dbReference type="AlphaFoldDB" id="A0A8B6HFG4"/>
<evidence type="ECO:0000313" key="2">
    <source>
        <dbReference type="Proteomes" id="UP000596742"/>
    </source>
</evidence>
<name>A0A8B6HFG4_MYTGA</name>